<feature type="region of interest" description="Disordered" evidence="3">
    <location>
        <begin position="136"/>
        <end position="156"/>
    </location>
</feature>
<feature type="compositionally biased region" description="Polar residues" evidence="3">
    <location>
        <begin position="136"/>
        <end position="147"/>
    </location>
</feature>
<dbReference type="GO" id="GO:0003700">
    <property type="term" value="F:DNA-binding transcription factor activity"/>
    <property type="evidence" value="ECO:0007669"/>
    <property type="project" value="InterPro"/>
</dbReference>
<evidence type="ECO:0000313" key="6">
    <source>
        <dbReference type="Proteomes" id="UP000283633"/>
    </source>
</evidence>
<evidence type="ECO:0000256" key="2">
    <source>
        <dbReference type="ARBA" id="ARBA00023163"/>
    </source>
</evidence>
<dbReference type="InterPro" id="IPR039422">
    <property type="entry name" value="MarR/SlyA-like"/>
</dbReference>
<dbReference type="OrthoDB" id="384891at2"/>
<keyword evidence="6" id="KW-1185">Reference proteome</keyword>
<dbReference type="AlphaFoldDB" id="A0A426D4D2"/>
<dbReference type="PANTHER" id="PTHR33164:SF56">
    <property type="entry name" value="HTH-TYPE TRANSCRIPTIONAL REGULATOR MHQR"/>
    <property type="match status" value="1"/>
</dbReference>
<name>A0A426D4D2_9LACO</name>
<keyword evidence="2" id="KW-0804">Transcription</keyword>
<accession>A0A426D4D2</accession>
<keyword evidence="1" id="KW-0805">Transcription regulation</keyword>
<sequence>MKNSLGVAIKKANNALARDTAHFAKQLGLTEMQASTINYIADHENSQDVFQRDLEHEFNIRKATASSLVTAMVAKDLLIRVPATKDARYKRLLLTPKARPLAAQIEAFFITSEQRMQRLLASNFQPTYHGLQQLSQTFTDQPTSSPSKKGLKANDN</sequence>
<feature type="domain" description="HTH marR-type" evidence="4">
    <location>
        <begin position="22"/>
        <end position="125"/>
    </location>
</feature>
<dbReference type="SUPFAM" id="SSF46785">
    <property type="entry name" value="Winged helix' DNA-binding domain"/>
    <property type="match status" value="1"/>
</dbReference>
<gene>
    <name evidence="5" type="ORF">D1831_12780</name>
</gene>
<evidence type="ECO:0000256" key="1">
    <source>
        <dbReference type="ARBA" id="ARBA00023015"/>
    </source>
</evidence>
<dbReference type="RefSeq" id="WP_125073257.1">
    <property type="nucleotide sequence ID" value="NZ_QWZQ01000057.1"/>
</dbReference>
<dbReference type="SMART" id="SM00347">
    <property type="entry name" value="HTH_MARR"/>
    <property type="match status" value="1"/>
</dbReference>
<evidence type="ECO:0000313" key="5">
    <source>
        <dbReference type="EMBL" id="RRK09418.1"/>
    </source>
</evidence>
<dbReference type="EMBL" id="QWZQ01000057">
    <property type="protein sequence ID" value="RRK09418.1"/>
    <property type="molecule type" value="Genomic_DNA"/>
</dbReference>
<proteinExistence type="predicted"/>
<protein>
    <submittedName>
        <fullName evidence="5">MarR family transcriptional regulator</fullName>
    </submittedName>
</protein>
<evidence type="ECO:0000256" key="3">
    <source>
        <dbReference type="SAM" id="MobiDB-lite"/>
    </source>
</evidence>
<evidence type="ECO:0000259" key="4">
    <source>
        <dbReference type="SMART" id="SM00347"/>
    </source>
</evidence>
<organism evidence="5 6">
    <name type="scientific">Lactiplantibacillus garii</name>
    <dbReference type="NCBI Taxonomy" id="2306423"/>
    <lineage>
        <taxon>Bacteria</taxon>
        <taxon>Bacillati</taxon>
        <taxon>Bacillota</taxon>
        <taxon>Bacilli</taxon>
        <taxon>Lactobacillales</taxon>
        <taxon>Lactobacillaceae</taxon>
        <taxon>Lactiplantibacillus</taxon>
    </lineage>
</organism>
<dbReference type="InterPro" id="IPR036388">
    <property type="entry name" value="WH-like_DNA-bd_sf"/>
</dbReference>
<comment type="caution">
    <text evidence="5">The sequence shown here is derived from an EMBL/GenBank/DDBJ whole genome shotgun (WGS) entry which is preliminary data.</text>
</comment>
<dbReference type="PANTHER" id="PTHR33164">
    <property type="entry name" value="TRANSCRIPTIONAL REGULATOR, MARR FAMILY"/>
    <property type="match status" value="1"/>
</dbReference>
<dbReference type="InterPro" id="IPR036390">
    <property type="entry name" value="WH_DNA-bd_sf"/>
</dbReference>
<reference evidence="5 6" key="1">
    <citation type="submission" date="2018-08" db="EMBL/GenBank/DDBJ databases">
        <title>Genome Lactobacillus garii FI11369.</title>
        <authorList>
            <person name="Diaz M."/>
            <person name="Narbad A."/>
        </authorList>
    </citation>
    <scope>NUCLEOTIDE SEQUENCE [LARGE SCALE GENOMIC DNA]</scope>
    <source>
        <strain evidence="5 6">FI11369</strain>
    </source>
</reference>
<dbReference type="InterPro" id="IPR000835">
    <property type="entry name" value="HTH_MarR-typ"/>
</dbReference>
<dbReference type="GO" id="GO:0006950">
    <property type="term" value="P:response to stress"/>
    <property type="evidence" value="ECO:0007669"/>
    <property type="project" value="TreeGrafter"/>
</dbReference>
<dbReference type="Pfam" id="PF12802">
    <property type="entry name" value="MarR_2"/>
    <property type="match status" value="1"/>
</dbReference>
<dbReference type="Proteomes" id="UP000283633">
    <property type="component" value="Unassembled WGS sequence"/>
</dbReference>
<dbReference type="Gene3D" id="1.10.10.10">
    <property type="entry name" value="Winged helix-like DNA-binding domain superfamily/Winged helix DNA-binding domain"/>
    <property type="match status" value="1"/>
</dbReference>